<evidence type="ECO:0000313" key="4">
    <source>
        <dbReference type="Proteomes" id="UP000218231"/>
    </source>
</evidence>
<feature type="region of interest" description="Disordered" evidence="2">
    <location>
        <begin position="122"/>
        <end position="176"/>
    </location>
</feature>
<dbReference type="GO" id="GO:0030297">
    <property type="term" value="F:transmembrane receptor protein tyrosine kinase activator activity"/>
    <property type="evidence" value="ECO:0007669"/>
    <property type="project" value="TreeGrafter"/>
</dbReference>
<comment type="caution">
    <text evidence="3">The sequence shown here is derived from an EMBL/GenBank/DDBJ whole genome shotgun (WGS) entry which is preliminary data.</text>
</comment>
<organism evidence="3 4">
    <name type="scientific">Diploscapter pachys</name>
    <dbReference type="NCBI Taxonomy" id="2018661"/>
    <lineage>
        <taxon>Eukaryota</taxon>
        <taxon>Metazoa</taxon>
        <taxon>Ecdysozoa</taxon>
        <taxon>Nematoda</taxon>
        <taxon>Chromadorea</taxon>
        <taxon>Rhabditida</taxon>
        <taxon>Rhabditina</taxon>
        <taxon>Rhabditomorpha</taxon>
        <taxon>Rhabditoidea</taxon>
        <taxon>Rhabditidae</taxon>
        <taxon>Diploscapter</taxon>
    </lineage>
</organism>
<name>A0A2A2K0N7_9BILA</name>
<keyword evidence="4" id="KW-1185">Reference proteome</keyword>
<dbReference type="GO" id="GO:0043410">
    <property type="term" value="P:positive regulation of MAPK cascade"/>
    <property type="evidence" value="ECO:0007669"/>
    <property type="project" value="TreeGrafter"/>
</dbReference>
<dbReference type="OrthoDB" id="5870811at2759"/>
<dbReference type="SUPFAM" id="SSF57424">
    <property type="entry name" value="LDL receptor-like module"/>
    <property type="match status" value="1"/>
</dbReference>
<accession>A0A2A2K0N7</accession>
<evidence type="ECO:0000256" key="1">
    <source>
        <dbReference type="ARBA" id="ARBA00023157"/>
    </source>
</evidence>
<sequence>MGGRRRNIELPKPENLDVDSYGNVDQYPEGLRKLIAQNIANDLYAANNTKNPRKGYASYIQCPKSSIMPDAPPKCIKSTDLCNGVADCPGATDETPDSCLWHKLEQEQVQSLRSETYRIRHNRKGKKQESHHYVMKSCSREDDEENNNVARHKKHSRSFGKILNLDDDNSSMGSEY</sequence>
<evidence type="ECO:0000313" key="3">
    <source>
        <dbReference type="EMBL" id="PAV67443.1"/>
    </source>
</evidence>
<dbReference type="EMBL" id="LIAE01009924">
    <property type="protein sequence ID" value="PAV67443.1"/>
    <property type="molecule type" value="Genomic_DNA"/>
</dbReference>
<dbReference type="AlphaFoldDB" id="A0A2A2K0N7"/>
<keyword evidence="1" id="KW-1015">Disulfide bond</keyword>
<feature type="region of interest" description="Disordered" evidence="2">
    <location>
        <begin position="1"/>
        <end position="20"/>
    </location>
</feature>
<dbReference type="Proteomes" id="UP000218231">
    <property type="component" value="Unassembled WGS sequence"/>
</dbReference>
<dbReference type="PANTHER" id="PTHR21105">
    <property type="entry name" value="GH16255P"/>
    <property type="match status" value="1"/>
</dbReference>
<feature type="compositionally biased region" description="Basic and acidic residues" evidence="2">
    <location>
        <begin position="1"/>
        <end position="15"/>
    </location>
</feature>
<gene>
    <name evidence="3" type="ORF">WR25_19485</name>
</gene>
<proteinExistence type="predicted"/>
<evidence type="ECO:0000256" key="2">
    <source>
        <dbReference type="SAM" id="MobiDB-lite"/>
    </source>
</evidence>
<protein>
    <submittedName>
        <fullName evidence="3">Uncharacterized protein</fullName>
    </submittedName>
</protein>
<reference evidence="3 4" key="1">
    <citation type="journal article" date="2017" name="Curr. Biol.">
        <title>Genome architecture and evolution of a unichromosomal asexual nematode.</title>
        <authorList>
            <person name="Fradin H."/>
            <person name="Zegar C."/>
            <person name="Gutwein M."/>
            <person name="Lucas J."/>
            <person name="Kovtun M."/>
            <person name="Corcoran D."/>
            <person name="Baugh L.R."/>
            <person name="Kiontke K."/>
            <person name="Gunsalus K."/>
            <person name="Fitch D.H."/>
            <person name="Piano F."/>
        </authorList>
    </citation>
    <scope>NUCLEOTIDE SEQUENCE [LARGE SCALE GENOMIC DNA]</scope>
    <source>
        <strain evidence="3">PF1309</strain>
    </source>
</reference>
<dbReference type="InterPro" id="IPR036055">
    <property type="entry name" value="LDL_receptor-like_sf"/>
</dbReference>
<dbReference type="PANTHER" id="PTHR21105:SF1">
    <property type="entry name" value="SECRETED PROTEIN"/>
    <property type="match status" value="1"/>
</dbReference>
<dbReference type="Gene3D" id="4.10.400.10">
    <property type="entry name" value="Low-density Lipoprotein Receptor"/>
    <property type="match status" value="1"/>
</dbReference>
<dbReference type="GO" id="GO:0043195">
    <property type="term" value="C:terminal bouton"/>
    <property type="evidence" value="ECO:0007669"/>
    <property type="project" value="TreeGrafter"/>
</dbReference>